<feature type="domain" description="ABC transporter" evidence="9">
    <location>
        <begin position="6"/>
        <end position="240"/>
    </location>
</feature>
<evidence type="ECO:0000256" key="1">
    <source>
        <dbReference type="ARBA" id="ARBA00004202"/>
    </source>
</evidence>
<dbReference type="AlphaFoldDB" id="A0A6J7BU10"/>
<dbReference type="EMBL" id="CAEZUT010000088">
    <property type="protein sequence ID" value="CAB4615015.1"/>
    <property type="molecule type" value="Genomic_DNA"/>
</dbReference>
<dbReference type="SUPFAM" id="SSF52540">
    <property type="entry name" value="P-loop containing nucleoside triphosphate hydrolases"/>
    <property type="match status" value="1"/>
</dbReference>
<evidence type="ECO:0000256" key="3">
    <source>
        <dbReference type="ARBA" id="ARBA00022448"/>
    </source>
</evidence>
<comment type="similarity">
    <text evidence="2">Belongs to the ABC transporter superfamily.</text>
</comment>
<comment type="subcellular location">
    <subcellularLocation>
        <location evidence="1">Cell membrane</location>
        <topology evidence="1">Peripheral membrane protein</topology>
    </subcellularLocation>
</comment>
<evidence type="ECO:0000313" key="14">
    <source>
        <dbReference type="EMBL" id="CAB4849186.1"/>
    </source>
</evidence>
<dbReference type="PROSITE" id="PS50893">
    <property type="entry name" value="ABC_TRANSPORTER_2"/>
    <property type="match status" value="1"/>
</dbReference>
<evidence type="ECO:0000256" key="8">
    <source>
        <dbReference type="ARBA" id="ARBA00023136"/>
    </source>
</evidence>
<evidence type="ECO:0000313" key="10">
    <source>
        <dbReference type="EMBL" id="CAB4338376.1"/>
    </source>
</evidence>
<dbReference type="PIRSF" id="PIRSF039085">
    <property type="entry name" value="ABC_ATPase_HisP"/>
    <property type="match status" value="1"/>
</dbReference>
<name>A0A6J7BU10_9ZZZZ</name>
<keyword evidence="7" id="KW-0029">Amino-acid transport</keyword>
<evidence type="ECO:0000256" key="5">
    <source>
        <dbReference type="ARBA" id="ARBA00022741"/>
    </source>
</evidence>
<dbReference type="GO" id="GO:0005886">
    <property type="term" value="C:plasma membrane"/>
    <property type="evidence" value="ECO:0007669"/>
    <property type="project" value="UniProtKB-SubCell"/>
</dbReference>
<keyword evidence="3" id="KW-0813">Transport</keyword>
<dbReference type="EMBL" id="CAESAM010000035">
    <property type="protein sequence ID" value="CAB4338376.1"/>
    <property type="molecule type" value="Genomic_DNA"/>
</dbReference>
<keyword evidence="6" id="KW-0067">ATP-binding</keyword>
<accession>A0A6J7BU10</accession>
<dbReference type="InterPro" id="IPR050086">
    <property type="entry name" value="MetN_ABC_transporter-like"/>
</dbReference>
<dbReference type="Gene3D" id="3.40.50.300">
    <property type="entry name" value="P-loop containing nucleotide triphosphate hydrolases"/>
    <property type="match status" value="1"/>
</dbReference>
<evidence type="ECO:0000259" key="9">
    <source>
        <dbReference type="PROSITE" id="PS50893"/>
    </source>
</evidence>
<protein>
    <submittedName>
        <fullName evidence="14">Unannotated protein</fullName>
    </submittedName>
</protein>
<organism evidence="14">
    <name type="scientific">freshwater metagenome</name>
    <dbReference type="NCBI Taxonomy" id="449393"/>
    <lineage>
        <taxon>unclassified sequences</taxon>
        <taxon>metagenomes</taxon>
        <taxon>ecological metagenomes</taxon>
    </lineage>
</organism>
<evidence type="ECO:0000256" key="4">
    <source>
        <dbReference type="ARBA" id="ARBA00022475"/>
    </source>
</evidence>
<keyword evidence="5" id="KW-0547">Nucleotide-binding</keyword>
<evidence type="ECO:0000256" key="6">
    <source>
        <dbReference type="ARBA" id="ARBA00022840"/>
    </source>
</evidence>
<dbReference type="InterPro" id="IPR003593">
    <property type="entry name" value="AAA+_ATPase"/>
</dbReference>
<dbReference type="EMBL" id="CAFBJG010000035">
    <property type="protein sequence ID" value="CAB4849186.1"/>
    <property type="molecule type" value="Genomic_DNA"/>
</dbReference>
<dbReference type="PANTHER" id="PTHR43166:SF9">
    <property type="entry name" value="GLUTAMATE_ASPARTATE IMPORT ATP-BINDING PROTEIN GLTL"/>
    <property type="match status" value="1"/>
</dbReference>
<dbReference type="GO" id="GO:0005524">
    <property type="term" value="F:ATP binding"/>
    <property type="evidence" value="ECO:0007669"/>
    <property type="project" value="UniProtKB-KW"/>
</dbReference>
<dbReference type="SMART" id="SM00382">
    <property type="entry name" value="AAA"/>
    <property type="match status" value="1"/>
</dbReference>
<evidence type="ECO:0000256" key="7">
    <source>
        <dbReference type="ARBA" id="ARBA00022970"/>
    </source>
</evidence>
<evidence type="ECO:0000313" key="12">
    <source>
        <dbReference type="EMBL" id="CAB4647892.1"/>
    </source>
</evidence>
<dbReference type="EMBL" id="CAEZWN010000006">
    <property type="protein sequence ID" value="CAB4647892.1"/>
    <property type="molecule type" value="Genomic_DNA"/>
</dbReference>
<dbReference type="InterPro" id="IPR017871">
    <property type="entry name" value="ABC_transporter-like_CS"/>
</dbReference>
<evidence type="ECO:0000313" key="13">
    <source>
        <dbReference type="EMBL" id="CAB4697716.1"/>
    </source>
</evidence>
<dbReference type="EMBL" id="CAEZXU010000034">
    <property type="protein sequence ID" value="CAB4697716.1"/>
    <property type="molecule type" value="Genomic_DNA"/>
</dbReference>
<evidence type="ECO:0000313" key="11">
    <source>
        <dbReference type="EMBL" id="CAB4615015.1"/>
    </source>
</evidence>
<dbReference type="GO" id="GO:0016887">
    <property type="term" value="F:ATP hydrolysis activity"/>
    <property type="evidence" value="ECO:0007669"/>
    <property type="project" value="InterPro"/>
</dbReference>
<evidence type="ECO:0000256" key="2">
    <source>
        <dbReference type="ARBA" id="ARBA00005417"/>
    </source>
</evidence>
<gene>
    <name evidence="11" type="ORF">UFOPK1854_00786</name>
    <name evidence="12" type="ORF">UFOPK2252_00139</name>
    <name evidence="13" type="ORF">UFOPK2592_00580</name>
    <name evidence="14" type="ORF">UFOPK3282_00482</name>
    <name evidence="10" type="ORF">UFOPK4171_00548</name>
</gene>
<reference evidence="14" key="1">
    <citation type="submission" date="2020-05" db="EMBL/GenBank/DDBJ databases">
        <authorList>
            <person name="Chiriac C."/>
            <person name="Salcher M."/>
            <person name="Ghai R."/>
            <person name="Kavagutti S V."/>
        </authorList>
    </citation>
    <scope>NUCLEOTIDE SEQUENCE</scope>
</reference>
<dbReference type="Pfam" id="PF00005">
    <property type="entry name" value="ABC_tran"/>
    <property type="match status" value="1"/>
</dbReference>
<sequence length="249" mass="27907">MSQSVLEISRLRKSFDTEVVLEDISIKVPEHTATVFIGASGSGKSTLLRCINLLEPIDDGVIKLDGNDITDVEINPDDVRRKIGMVFQAFNLFPHMSVLENIILAPIRVQNMSREEAIDHAENLLKRFGLIDKANQYPDRLSGGQQQRVAIIRSLALNPRLLLLDEITSSLDPVLVNEVLKTVRDLKAEGMTMVLATHEMGFAKQVADEVCFLRNGRILEWGPPSQILNKPQKQETQEFLKQVNEAGRL</sequence>
<dbReference type="InterPro" id="IPR027417">
    <property type="entry name" value="P-loop_NTPase"/>
</dbReference>
<dbReference type="GO" id="GO:0015424">
    <property type="term" value="F:ABC-type amino acid transporter activity"/>
    <property type="evidence" value="ECO:0007669"/>
    <property type="project" value="InterPro"/>
</dbReference>
<dbReference type="InterPro" id="IPR003439">
    <property type="entry name" value="ABC_transporter-like_ATP-bd"/>
</dbReference>
<dbReference type="PANTHER" id="PTHR43166">
    <property type="entry name" value="AMINO ACID IMPORT ATP-BINDING PROTEIN"/>
    <property type="match status" value="1"/>
</dbReference>
<keyword evidence="4" id="KW-1003">Cell membrane</keyword>
<keyword evidence="8" id="KW-0472">Membrane</keyword>
<proteinExistence type="inferred from homology"/>
<dbReference type="PROSITE" id="PS00211">
    <property type="entry name" value="ABC_TRANSPORTER_1"/>
    <property type="match status" value="1"/>
</dbReference>
<dbReference type="InterPro" id="IPR030679">
    <property type="entry name" value="ABC_ATPase_HisP-typ"/>
</dbReference>